<organism evidence="5 6">
    <name type="scientific">Candidatus Wildermuthbacteria bacterium RIFCSPHIGHO2_02_FULL_45_25</name>
    <dbReference type="NCBI Taxonomy" id="1802450"/>
    <lineage>
        <taxon>Bacteria</taxon>
        <taxon>Candidatus Wildermuthiibacteriota</taxon>
    </lineage>
</organism>
<name>A0A1G2R4V8_9BACT</name>
<accession>A0A1G2R4V8</accession>
<gene>
    <name evidence="5" type="ORF">A3C04_02870</name>
</gene>
<dbReference type="Gene3D" id="1.20.120.580">
    <property type="entry name" value="bsu32300-like"/>
    <property type="match status" value="1"/>
</dbReference>
<dbReference type="Proteomes" id="UP000178092">
    <property type="component" value="Unassembled WGS sequence"/>
</dbReference>
<evidence type="ECO:0000313" key="5">
    <source>
        <dbReference type="EMBL" id="OHA67853.1"/>
    </source>
</evidence>
<dbReference type="GO" id="GO:0110001">
    <property type="term" value="C:toxin-antitoxin complex"/>
    <property type="evidence" value="ECO:0007669"/>
    <property type="project" value="InterPro"/>
</dbReference>
<dbReference type="AlphaFoldDB" id="A0A1G2R4V8"/>
<protein>
    <recommendedName>
        <fullName evidence="7">DUF86 domain-containing protein</fullName>
    </recommendedName>
</protein>
<dbReference type="InterPro" id="IPR008201">
    <property type="entry name" value="HepT-like"/>
</dbReference>
<comment type="similarity">
    <text evidence="4">Belongs to the HepT RNase toxin family.</text>
</comment>
<evidence type="ECO:0000256" key="1">
    <source>
        <dbReference type="ARBA" id="ARBA00022649"/>
    </source>
</evidence>
<dbReference type="PANTHER" id="PTHR33397">
    <property type="entry name" value="UPF0331 PROTEIN YUTE"/>
    <property type="match status" value="1"/>
</dbReference>
<dbReference type="InterPro" id="IPR052379">
    <property type="entry name" value="Type_VII_TA_RNase"/>
</dbReference>
<dbReference type="PANTHER" id="PTHR33397:SF3">
    <property type="entry name" value="MRNA NUCLEASE HEPT"/>
    <property type="match status" value="1"/>
</dbReference>
<keyword evidence="2" id="KW-0540">Nuclease</keyword>
<reference evidence="5 6" key="1">
    <citation type="journal article" date="2016" name="Nat. Commun.">
        <title>Thousands of microbial genomes shed light on interconnected biogeochemical processes in an aquifer system.</title>
        <authorList>
            <person name="Anantharaman K."/>
            <person name="Brown C.T."/>
            <person name="Hug L.A."/>
            <person name="Sharon I."/>
            <person name="Castelle C.J."/>
            <person name="Probst A.J."/>
            <person name="Thomas B.C."/>
            <person name="Singh A."/>
            <person name="Wilkins M.J."/>
            <person name="Karaoz U."/>
            <person name="Brodie E.L."/>
            <person name="Williams K.H."/>
            <person name="Hubbard S.S."/>
            <person name="Banfield J.F."/>
        </authorList>
    </citation>
    <scope>NUCLEOTIDE SEQUENCE [LARGE SCALE GENOMIC DNA]</scope>
</reference>
<evidence type="ECO:0000256" key="4">
    <source>
        <dbReference type="ARBA" id="ARBA00024207"/>
    </source>
</evidence>
<dbReference type="EMBL" id="MHTV01000002">
    <property type="protein sequence ID" value="OHA67853.1"/>
    <property type="molecule type" value="Genomic_DNA"/>
</dbReference>
<evidence type="ECO:0000256" key="2">
    <source>
        <dbReference type="ARBA" id="ARBA00022722"/>
    </source>
</evidence>
<keyword evidence="1" id="KW-1277">Toxin-antitoxin system</keyword>
<comment type="caution">
    <text evidence="5">The sequence shown here is derived from an EMBL/GenBank/DDBJ whole genome shotgun (WGS) entry which is preliminary data.</text>
</comment>
<dbReference type="GO" id="GO:0004540">
    <property type="term" value="F:RNA nuclease activity"/>
    <property type="evidence" value="ECO:0007669"/>
    <property type="project" value="InterPro"/>
</dbReference>
<evidence type="ECO:0000313" key="6">
    <source>
        <dbReference type="Proteomes" id="UP000178092"/>
    </source>
</evidence>
<proteinExistence type="inferred from homology"/>
<evidence type="ECO:0000256" key="3">
    <source>
        <dbReference type="ARBA" id="ARBA00022801"/>
    </source>
</evidence>
<dbReference type="GO" id="GO:0016787">
    <property type="term" value="F:hydrolase activity"/>
    <property type="evidence" value="ECO:0007669"/>
    <property type="project" value="UniProtKB-KW"/>
</dbReference>
<dbReference type="Pfam" id="PF01934">
    <property type="entry name" value="HepT-like"/>
    <property type="match status" value="1"/>
</dbReference>
<dbReference type="InterPro" id="IPR037038">
    <property type="entry name" value="HepT-like_sf"/>
</dbReference>
<sequence>MVDKEFINRKIKLIQEELAHLESFRGHSLDEVAKDFVKIAAVERLLEKIITRAIDINQHILAEKGSGKEAVRRYEETFLQLADLGVYSTEFAETIAPSAGLRNRLVHEYDNIDQKIIYSSVGEALEQYTKYCSYILQFAENQ</sequence>
<dbReference type="NCBIfam" id="NF047751">
    <property type="entry name" value="HepT_toxin"/>
    <property type="match status" value="1"/>
</dbReference>
<keyword evidence="3" id="KW-0378">Hydrolase</keyword>
<evidence type="ECO:0008006" key="7">
    <source>
        <dbReference type="Google" id="ProtNLM"/>
    </source>
</evidence>